<dbReference type="EMBL" id="UYRV01113411">
    <property type="protein sequence ID" value="VDN28187.1"/>
    <property type="molecule type" value="Genomic_DNA"/>
</dbReference>
<dbReference type="AlphaFoldDB" id="A0A3P7N032"/>
<evidence type="ECO:0000256" key="4">
    <source>
        <dbReference type="ARBA" id="ARBA00022729"/>
    </source>
</evidence>
<dbReference type="GO" id="GO:0008289">
    <property type="term" value="F:lipid binding"/>
    <property type="evidence" value="ECO:0007669"/>
    <property type="project" value="UniProtKB-KW"/>
</dbReference>
<evidence type="ECO:0000256" key="1">
    <source>
        <dbReference type="ARBA" id="ARBA00004613"/>
    </source>
</evidence>
<dbReference type="Proteomes" id="UP000271889">
    <property type="component" value="Unassembled WGS sequence"/>
</dbReference>
<keyword evidence="5" id="KW-0175">Coiled coil</keyword>
<name>A0A3P7N032_CYLGO</name>
<organism evidence="7 8">
    <name type="scientific">Cylicostephanus goldi</name>
    <name type="common">Nematode worm</name>
    <dbReference type="NCBI Taxonomy" id="71465"/>
    <lineage>
        <taxon>Eukaryota</taxon>
        <taxon>Metazoa</taxon>
        <taxon>Ecdysozoa</taxon>
        <taxon>Nematoda</taxon>
        <taxon>Chromadorea</taxon>
        <taxon>Rhabditida</taxon>
        <taxon>Rhabditina</taxon>
        <taxon>Rhabditomorpha</taxon>
        <taxon>Strongyloidea</taxon>
        <taxon>Strongylidae</taxon>
        <taxon>Cylicostephanus</taxon>
    </lineage>
</organism>
<dbReference type="Gene3D" id="1.20.120.1100">
    <property type="match status" value="1"/>
</dbReference>
<dbReference type="InterPro" id="IPR008632">
    <property type="entry name" value="Gp-FAR-1"/>
</dbReference>
<keyword evidence="4" id="KW-0732">Signal</keyword>
<comment type="similarity">
    <text evidence="2">Belongs to the fatty-acid and retinol-binding protein (FARBP) family.</text>
</comment>
<keyword evidence="3" id="KW-0964">Secreted</keyword>
<evidence type="ECO:0000256" key="2">
    <source>
        <dbReference type="ARBA" id="ARBA00006648"/>
    </source>
</evidence>
<dbReference type="GO" id="GO:0005576">
    <property type="term" value="C:extracellular region"/>
    <property type="evidence" value="ECO:0007669"/>
    <property type="project" value="UniProtKB-SubCell"/>
</dbReference>
<proteinExistence type="inferred from homology"/>
<evidence type="ECO:0000256" key="6">
    <source>
        <dbReference type="ARBA" id="ARBA00023121"/>
    </source>
</evidence>
<keyword evidence="6" id="KW-0446">Lipid-binding</keyword>
<evidence type="ECO:0000313" key="8">
    <source>
        <dbReference type="Proteomes" id="UP000271889"/>
    </source>
</evidence>
<evidence type="ECO:0000256" key="3">
    <source>
        <dbReference type="ARBA" id="ARBA00022525"/>
    </source>
</evidence>
<accession>A0A3P7N032</accession>
<evidence type="ECO:0000256" key="5">
    <source>
        <dbReference type="ARBA" id="ARBA00023054"/>
    </source>
</evidence>
<dbReference type="OrthoDB" id="5808308at2759"/>
<comment type="subcellular location">
    <subcellularLocation>
        <location evidence="1">Secreted</location>
    </subcellularLocation>
</comment>
<reference evidence="7 8" key="1">
    <citation type="submission" date="2018-11" db="EMBL/GenBank/DDBJ databases">
        <authorList>
            <consortium name="Pathogen Informatics"/>
        </authorList>
    </citation>
    <scope>NUCLEOTIDE SEQUENCE [LARGE SCALE GENOMIC DNA]</scope>
</reference>
<keyword evidence="8" id="KW-1185">Reference proteome</keyword>
<gene>
    <name evidence="7" type="ORF">CGOC_LOCUS10884</name>
</gene>
<protein>
    <submittedName>
        <fullName evidence="7">Uncharacterized protein</fullName>
    </submittedName>
</protein>
<sequence length="87" mass="9871">MYKTKLAALGPEAQTFARDMMKNCLKIRLKYFGGRNPSRAELKQIALGLVEKYRALSNDAKEDLKKQFPISAVLSNEAVLQRLRSLN</sequence>
<evidence type="ECO:0000313" key="7">
    <source>
        <dbReference type="EMBL" id="VDN28187.1"/>
    </source>
</evidence>
<dbReference type="Pfam" id="PF05823">
    <property type="entry name" value="Gp-FAR-1"/>
    <property type="match status" value="1"/>
</dbReference>